<dbReference type="STRING" id="660517.SAMN04487946_105196"/>
<gene>
    <name evidence="3" type="ORF">SAMN04487946_105196</name>
</gene>
<evidence type="ECO:0000256" key="2">
    <source>
        <dbReference type="SAM" id="Phobius"/>
    </source>
</evidence>
<organism evidence="3 4">
    <name type="scientific">Halobellus clavatus</name>
    <dbReference type="NCBI Taxonomy" id="660517"/>
    <lineage>
        <taxon>Archaea</taxon>
        <taxon>Methanobacteriati</taxon>
        <taxon>Methanobacteriota</taxon>
        <taxon>Stenosarchaea group</taxon>
        <taxon>Halobacteria</taxon>
        <taxon>Halobacteriales</taxon>
        <taxon>Haloferacaceae</taxon>
        <taxon>Halobellus</taxon>
    </lineage>
</organism>
<feature type="region of interest" description="Disordered" evidence="1">
    <location>
        <begin position="33"/>
        <end position="116"/>
    </location>
</feature>
<accession>A0A1H3GIW6</accession>
<keyword evidence="2" id="KW-1133">Transmembrane helix</keyword>
<dbReference type="RefSeq" id="WP_089767016.1">
    <property type="nucleotide sequence ID" value="NZ_FNPB01000005.1"/>
</dbReference>
<evidence type="ECO:0000313" key="4">
    <source>
        <dbReference type="Proteomes" id="UP000199170"/>
    </source>
</evidence>
<dbReference type="Proteomes" id="UP000199170">
    <property type="component" value="Unassembled WGS sequence"/>
</dbReference>
<dbReference type="EMBL" id="FNPB01000005">
    <property type="protein sequence ID" value="SDY03253.1"/>
    <property type="molecule type" value="Genomic_DNA"/>
</dbReference>
<keyword evidence="2" id="KW-0812">Transmembrane</keyword>
<feature type="transmembrane region" description="Helical" evidence="2">
    <location>
        <begin position="120"/>
        <end position="138"/>
    </location>
</feature>
<proteinExistence type="predicted"/>
<feature type="compositionally biased region" description="Acidic residues" evidence="1">
    <location>
        <begin position="85"/>
        <end position="96"/>
    </location>
</feature>
<name>A0A1H3GIW6_9EURY</name>
<dbReference type="OrthoDB" id="308290at2157"/>
<evidence type="ECO:0000256" key="1">
    <source>
        <dbReference type="SAM" id="MobiDB-lite"/>
    </source>
</evidence>
<evidence type="ECO:0000313" key="3">
    <source>
        <dbReference type="EMBL" id="SDY03253.1"/>
    </source>
</evidence>
<protein>
    <submittedName>
        <fullName evidence="3">Uncharacterized protein</fullName>
    </submittedName>
</protein>
<keyword evidence="4" id="KW-1185">Reference proteome</keyword>
<reference evidence="4" key="1">
    <citation type="submission" date="2016-10" db="EMBL/GenBank/DDBJ databases">
        <authorList>
            <person name="Varghese N."/>
            <person name="Submissions S."/>
        </authorList>
    </citation>
    <scope>NUCLEOTIDE SEQUENCE [LARGE SCALE GENOMIC DNA]</scope>
    <source>
        <strain evidence="4">CGMCC 1.10118</strain>
    </source>
</reference>
<feature type="compositionally biased region" description="Acidic residues" evidence="1">
    <location>
        <begin position="41"/>
        <end position="75"/>
    </location>
</feature>
<keyword evidence="2" id="KW-0472">Membrane</keyword>
<dbReference type="AlphaFoldDB" id="A0A1H3GIW6"/>
<sequence length="155" mass="15364">MSNKSITLLELHLHDGFDFTATAENTAPAIGSLGGLFRSDDTDDDAAVDGAGDTDDAADDGEEALDTDDAADDGEGTLAAGDAATDGEEALDDAADDTAVSGADAPSGDDDDSVVSSGPVLAAGLLLLALVAAVALAYSKQGDDGTERADVDDEE</sequence>
<feature type="compositionally biased region" description="Low complexity" evidence="1">
    <location>
        <begin position="97"/>
        <end position="106"/>
    </location>
</feature>